<evidence type="ECO:0000313" key="14">
    <source>
        <dbReference type="Proteomes" id="UP000306102"/>
    </source>
</evidence>
<feature type="compositionally biased region" description="Polar residues" evidence="10">
    <location>
        <begin position="140"/>
        <end position="162"/>
    </location>
</feature>
<keyword evidence="5 11" id="KW-1133">Transmembrane helix</keyword>
<keyword evidence="4 11" id="KW-0812">Transmembrane</keyword>
<evidence type="ECO:0000256" key="10">
    <source>
        <dbReference type="SAM" id="MobiDB-lite"/>
    </source>
</evidence>
<feature type="transmembrane region" description="Helical" evidence="11">
    <location>
        <begin position="779"/>
        <end position="797"/>
    </location>
</feature>
<dbReference type="GO" id="GO:0006820">
    <property type="term" value="P:monoatomic anion transport"/>
    <property type="evidence" value="ECO:0007669"/>
    <property type="project" value="TreeGrafter"/>
</dbReference>
<accession>A0A4S4E9Y7</accession>
<dbReference type="InterPro" id="IPR006685">
    <property type="entry name" value="MscS_channel_2nd"/>
</dbReference>
<sequence length="834" mass="94345">MDTSVNGNQKASKYGEISMTENKKTSPGPAHAGPEVVIVMSGEDSKPRNSVDSAHQVSADSNMGLPPMSCRSPEIGRFYPSPNKPPRIPNTNTEALTRRKSLARSVLSKPKSRFGEQSVPIDSNLIEEIGLAMQEKTEHSSFSPNQILSNRASPINKMTPTSSTLKETMRAVSITPRTPLMASPGGVGEEDEDEKIYKKVSSQRKLRYKRVKTKVLIEWVAFFCILGNLVASLTVHKLQHYMFWGLEVWKWCVLVLVTFSGISVTKWYMHFLVFLIERNFLFKRKVLYFVHGLKKSVQVCVWLSLVLLTWVLLFKSGVERLARTTRILDYVTWTIVSLLIGALLWLLKTLLLKILASSFHVNTFFDRIQESIFHQYILQTLSGPPIMESAEMIARVNSTSQLSFQVKKKGKEGKAKEVIDVNKLYKMKQEKVSAWTMKVLVDVISNTGLSTISNALDESFYDGGGEQTDKEITNEMEAIAAAYHIFKNVAHSDCMYIYEDDLRRFMIKEEVDIVFPLFEGSETGIIDRKALTDWVVKVYKGRKALAHALADTKTAVKQLNKLVTGILAVVIIIVWLLLMEIATTKILVFLSSQLLVAAFMFGNTCKNIFEALIFVFVMHPFDVGDRCVIDGVQMIVEEMNILTTVFLRYDNEKIYYPNSVLATKPISNFYRSPDMGDSFEFSIDFRTPVEKIGALKDKIKRYLEKNSQHWHPNHSVVVKEIENVNKIKMALFFCHTMNFQNYGEKSRRKSELVLEMKLYFEELDIEIEMFSLEFDKIELIVWLCFTVVVAVGFSGSGGGGYAEGVDLDCFASFDKLETTADGGSHGESVLAEES</sequence>
<protein>
    <recommendedName>
        <fullName evidence="9">Mechanosensitive ion channel protein</fullName>
    </recommendedName>
</protein>
<evidence type="ECO:0000256" key="3">
    <source>
        <dbReference type="ARBA" id="ARBA00022448"/>
    </source>
</evidence>
<evidence type="ECO:0000256" key="6">
    <source>
        <dbReference type="ARBA" id="ARBA00023065"/>
    </source>
</evidence>
<dbReference type="PIRSF" id="PIRSF017209">
    <property type="entry name" value="Memb_At2g17000_prd"/>
    <property type="match status" value="1"/>
</dbReference>
<keyword evidence="6" id="KW-0406">Ion transport</keyword>
<comment type="caution">
    <text evidence="13">The sequence shown here is derived from an EMBL/GenBank/DDBJ whole genome shotgun (WGS) entry which is preliminary data.</text>
</comment>
<dbReference type="PANTHER" id="PTHR31618:SF20">
    <property type="entry name" value="MECHANOSENSITIVE ION CHANNEL PROTEIN 10"/>
    <property type="match status" value="1"/>
</dbReference>
<evidence type="ECO:0000256" key="4">
    <source>
        <dbReference type="ARBA" id="ARBA00022692"/>
    </source>
</evidence>
<dbReference type="InterPro" id="IPR016688">
    <property type="entry name" value="MscS-like_plants/fungi"/>
</dbReference>
<reference evidence="13 14" key="1">
    <citation type="journal article" date="2018" name="Proc. Natl. Acad. Sci. U.S.A.">
        <title>Draft genome sequence of Camellia sinensis var. sinensis provides insights into the evolution of the tea genome and tea quality.</title>
        <authorList>
            <person name="Wei C."/>
            <person name="Yang H."/>
            <person name="Wang S."/>
            <person name="Zhao J."/>
            <person name="Liu C."/>
            <person name="Gao L."/>
            <person name="Xia E."/>
            <person name="Lu Y."/>
            <person name="Tai Y."/>
            <person name="She G."/>
            <person name="Sun J."/>
            <person name="Cao H."/>
            <person name="Tong W."/>
            <person name="Gao Q."/>
            <person name="Li Y."/>
            <person name="Deng W."/>
            <person name="Jiang X."/>
            <person name="Wang W."/>
            <person name="Chen Q."/>
            <person name="Zhang S."/>
            <person name="Li H."/>
            <person name="Wu J."/>
            <person name="Wang P."/>
            <person name="Li P."/>
            <person name="Shi C."/>
            <person name="Zheng F."/>
            <person name="Jian J."/>
            <person name="Huang B."/>
            <person name="Shan D."/>
            <person name="Shi M."/>
            <person name="Fang C."/>
            <person name="Yue Y."/>
            <person name="Li F."/>
            <person name="Li D."/>
            <person name="Wei S."/>
            <person name="Han B."/>
            <person name="Jiang C."/>
            <person name="Yin Y."/>
            <person name="Xia T."/>
            <person name="Zhang Z."/>
            <person name="Bennetzen J.L."/>
            <person name="Zhao S."/>
            <person name="Wan X."/>
        </authorList>
    </citation>
    <scope>NUCLEOTIDE SEQUENCE [LARGE SCALE GENOMIC DNA]</scope>
    <source>
        <strain evidence="14">cv. Shuchazao</strain>
        <tissue evidence="13">Leaf</tissue>
    </source>
</reference>
<feature type="transmembrane region" description="Helical" evidence="11">
    <location>
        <begin position="594"/>
        <end position="617"/>
    </location>
</feature>
<gene>
    <name evidence="13" type="ORF">TEA_014566</name>
</gene>
<evidence type="ECO:0000256" key="8">
    <source>
        <dbReference type="ARBA" id="ARBA00023303"/>
    </source>
</evidence>
<keyword evidence="14" id="KW-1185">Reference proteome</keyword>
<evidence type="ECO:0000259" key="12">
    <source>
        <dbReference type="Pfam" id="PF00924"/>
    </source>
</evidence>
<dbReference type="AlphaFoldDB" id="A0A4S4E9Y7"/>
<organism evidence="13 14">
    <name type="scientific">Camellia sinensis var. sinensis</name>
    <name type="common">China tea</name>
    <dbReference type="NCBI Taxonomy" id="542762"/>
    <lineage>
        <taxon>Eukaryota</taxon>
        <taxon>Viridiplantae</taxon>
        <taxon>Streptophyta</taxon>
        <taxon>Embryophyta</taxon>
        <taxon>Tracheophyta</taxon>
        <taxon>Spermatophyta</taxon>
        <taxon>Magnoliopsida</taxon>
        <taxon>eudicotyledons</taxon>
        <taxon>Gunneridae</taxon>
        <taxon>Pentapetalae</taxon>
        <taxon>asterids</taxon>
        <taxon>Ericales</taxon>
        <taxon>Theaceae</taxon>
        <taxon>Camellia</taxon>
    </lineage>
</organism>
<dbReference type="EMBL" id="SDRB02006184">
    <property type="protein sequence ID" value="THG12943.1"/>
    <property type="molecule type" value="Genomic_DNA"/>
</dbReference>
<dbReference type="PANTHER" id="PTHR31618">
    <property type="entry name" value="MECHANOSENSITIVE ION CHANNEL PROTEIN 5"/>
    <property type="match status" value="1"/>
</dbReference>
<keyword evidence="3" id="KW-0813">Transport</keyword>
<evidence type="ECO:0000256" key="1">
    <source>
        <dbReference type="ARBA" id="ARBA00004141"/>
    </source>
</evidence>
<evidence type="ECO:0000313" key="13">
    <source>
        <dbReference type="EMBL" id="THG12943.1"/>
    </source>
</evidence>
<dbReference type="InterPro" id="IPR023408">
    <property type="entry name" value="MscS_beta-dom_sf"/>
</dbReference>
<feature type="transmembrane region" description="Helical" evidence="11">
    <location>
        <begin position="562"/>
        <end position="582"/>
    </location>
</feature>
<dbReference type="FunFam" id="2.30.30.60:FF:000003">
    <property type="entry name" value="Predicted mechanosensitive ion channel"/>
    <property type="match status" value="1"/>
</dbReference>
<keyword evidence="7 9" id="KW-0472">Membrane</keyword>
<dbReference type="Pfam" id="PF00924">
    <property type="entry name" value="MS_channel_2nd"/>
    <property type="match status" value="1"/>
</dbReference>
<feature type="transmembrane region" description="Helical" evidence="11">
    <location>
        <begin position="215"/>
        <end position="236"/>
    </location>
</feature>
<feature type="compositionally biased region" description="Polar residues" evidence="10">
    <location>
        <begin position="50"/>
        <end position="61"/>
    </location>
</feature>
<feature type="region of interest" description="Disordered" evidence="10">
    <location>
        <begin position="137"/>
        <end position="162"/>
    </location>
</feature>
<dbReference type="Gene3D" id="2.30.30.60">
    <property type="match status" value="1"/>
</dbReference>
<feature type="transmembrane region" description="Helical" evidence="11">
    <location>
        <begin position="297"/>
        <end position="318"/>
    </location>
</feature>
<proteinExistence type="inferred from homology"/>
<feature type="transmembrane region" description="Helical" evidence="11">
    <location>
        <begin position="330"/>
        <end position="347"/>
    </location>
</feature>
<keyword evidence="8" id="KW-0407">Ion channel</keyword>
<comment type="subcellular location">
    <subcellularLocation>
        <location evidence="1">Membrane</location>
        <topology evidence="1">Multi-pass membrane protein</topology>
    </subcellularLocation>
</comment>
<evidence type="ECO:0000256" key="2">
    <source>
        <dbReference type="ARBA" id="ARBA00008017"/>
    </source>
</evidence>
<dbReference type="InterPro" id="IPR010920">
    <property type="entry name" value="LSM_dom_sf"/>
</dbReference>
<dbReference type="Proteomes" id="UP000306102">
    <property type="component" value="Unassembled WGS sequence"/>
</dbReference>
<dbReference type="GO" id="GO:0005886">
    <property type="term" value="C:plasma membrane"/>
    <property type="evidence" value="ECO:0007669"/>
    <property type="project" value="UniProtKB-UniRule"/>
</dbReference>
<dbReference type="GO" id="GO:0008381">
    <property type="term" value="F:mechanosensitive monoatomic ion channel activity"/>
    <property type="evidence" value="ECO:0007669"/>
    <property type="project" value="TreeGrafter"/>
</dbReference>
<feature type="transmembrane region" description="Helical" evidence="11">
    <location>
        <begin position="248"/>
        <end position="276"/>
    </location>
</feature>
<evidence type="ECO:0000256" key="5">
    <source>
        <dbReference type="ARBA" id="ARBA00022989"/>
    </source>
</evidence>
<comment type="similarity">
    <text evidence="2 9">Belongs to the MscS (TC 1.A.23) family.</text>
</comment>
<dbReference type="STRING" id="542762.A0A4S4E9Y7"/>
<evidence type="ECO:0000256" key="9">
    <source>
        <dbReference type="PIRNR" id="PIRNR017209"/>
    </source>
</evidence>
<evidence type="ECO:0000256" key="11">
    <source>
        <dbReference type="SAM" id="Phobius"/>
    </source>
</evidence>
<dbReference type="GO" id="GO:0050982">
    <property type="term" value="P:detection of mechanical stimulus"/>
    <property type="evidence" value="ECO:0007669"/>
    <property type="project" value="TreeGrafter"/>
</dbReference>
<feature type="region of interest" description="Disordered" evidence="10">
    <location>
        <begin position="1"/>
        <end position="92"/>
    </location>
</feature>
<evidence type="ECO:0000256" key="7">
    <source>
        <dbReference type="ARBA" id="ARBA00023136"/>
    </source>
</evidence>
<name>A0A4S4E9Y7_CAMSN</name>
<feature type="compositionally biased region" description="Polar residues" evidence="10">
    <location>
        <begin position="1"/>
        <end position="11"/>
    </location>
</feature>
<dbReference type="SUPFAM" id="SSF50182">
    <property type="entry name" value="Sm-like ribonucleoproteins"/>
    <property type="match status" value="1"/>
</dbReference>
<feature type="domain" description="Mechanosensitive ion channel MscS" evidence="12">
    <location>
        <begin position="605"/>
        <end position="669"/>
    </location>
</feature>